<evidence type="ECO:0000313" key="2">
    <source>
        <dbReference type="EMBL" id="GLR68559.1"/>
    </source>
</evidence>
<dbReference type="PANTHER" id="PTHR41252">
    <property type="entry name" value="BLR2505 PROTEIN"/>
    <property type="match status" value="1"/>
</dbReference>
<evidence type="ECO:0000313" key="3">
    <source>
        <dbReference type="Proteomes" id="UP001156641"/>
    </source>
</evidence>
<dbReference type="Gene3D" id="3.10.450.50">
    <property type="match status" value="1"/>
</dbReference>
<dbReference type="InterPro" id="IPR032710">
    <property type="entry name" value="NTF2-like_dom_sf"/>
</dbReference>
<evidence type="ECO:0000259" key="1">
    <source>
        <dbReference type="Pfam" id="PF12680"/>
    </source>
</evidence>
<dbReference type="SUPFAM" id="SSF54427">
    <property type="entry name" value="NTF2-like"/>
    <property type="match status" value="1"/>
</dbReference>
<proteinExistence type="predicted"/>
<dbReference type="RefSeq" id="WP_284259404.1">
    <property type="nucleotide sequence ID" value="NZ_BSOS01000090.1"/>
</dbReference>
<dbReference type="InterPro" id="IPR037401">
    <property type="entry name" value="SnoaL-like"/>
</dbReference>
<protein>
    <recommendedName>
        <fullName evidence="1">SnoaL-like domain-containing protein</fullName>
    </recommendedName>
</protein>
<accession>A0ABQ6A7U3</accession>
<dbReference type="Pfam" id="PF12680">
    <property type="entry name" value="SnoaL_2"/>
    <property type="match status" value="1"/>
</dbReference>
<dbReference type="Proteomes" id="UP001156641">
    <property type="component" value="Unassembled WGS sequence"/>
</dbReference>
<name>A0ABQ6A7U3_9PROT</name>
<dbReference type="PANTHER" id="PTHR41252:SF1">
    <property type="entry name" value="BLR2505 PROTEIN"/>
    <property type="match status" value="1"/>
</dbReference>
<keyword evidence="3" id="KW-1185">Reference proteome</keyword>
<sequence>MESNKQILQKFIEAAQRLDDETVGALMHPAFVVHEAAGLPYAGEYHGLAGWQKLFSTVIGIWRDVAIKTEMYIGADDAEDFAVLMAFSGKSPDGQEGFQTRILEHWRMKDGKVIEVWPHYWDTHAMRALYERGQKKG</sequence>
<feature type="domain" description="SnoaL-like" evidence="1">
    <location>
        <begin position="9"/>
        <end position="115"/>
    </location>
</feature>
<organism evidence="2 3">
    <name type="scientific">Acidocella aquatica</name>
    <dbReference type="NCBI Taxonomy" id="1922313"/>
    <lineage>
        <taxon>Bacteria</taxon>
        <taxon>Pseudomonadati</taxon>
        <taxon>Pseudomonadota</taxon>
        <taxon>Alphaproteobacteria</taxon>
        <taxon>Acetobacterales</taxon>
        <taxon>Acidocellaceae</taxon>
        <taxon>Acidocella</taxon>
    </lineage>
</organism>
<gene>
    <name evidence="2" type="ORF">GCM10010909_32400</name>
</gene>
<comment type="caution">
    <text evidence="2">The sequence shown here is derived from an EMBL/GenBank/DDBJ whole genome shotgun (WGS) entry which is preliminary data.</text>
</comment>
<dbReference type="EMBL" id="BSOS01000090">
    <property type="protein sequence ID" value="GLR68559.1"/>
    <property type="molecule type" value="Genomic_DNA"/>
</dbReference>
<reference evidence="3" key="1">
    <citation type="journal article" date="2019" name="Int. J. Syst. Evol. Microbiol.">
        <title>The Global Catalogue of Microorganisms (GCM) 10K type strain sequencing project: providing services to taxonomists for standard genome sequencing and annotation.</title>
        <authorList>
            <consortium name="The Broad Institute Genomics Platform"/>
            <consortium name="The Broad Institute Genome Sequencing Center for Infectious Disease"/>
            <person name="Wu L."/>
            <person name="Ma J."/>
        </authorList>
    </citation>
    <scope>NUCLEOTIDE SEQUENCE [LARGE SCALE GENOMIC DNA]</scope>
    <source>
        <strain evidence="3">NBRC 112502</strain>
    </source>
</reference>